<dbReference type="Proteomes" id="UP001519289">
    <property type="component" value="Unassembled WGS sequence"/>
</dbReference>
<evidence type="ECO:0000313" key="11">
    <source>
        <dbReference type="Proteomes" id="UP001519289"/>
    </source>
</evidence>
<dbReference type="EMBL" id="JAGGLG010000017">
    <property type="protein sequence ID" value="MBP2018755.1"/>
    <property type="molecule type" value="Genomic_DNA"/>
</dbReference>
<dbReference type="RefSeq" id="WP_209466882.1">
    <property type="nucleotide sequence ID" value="NZ_JAGGLG010000017.1"/>
</dbReference>
<evidence type="ECO:0000256" key="2">
    <source>
        <dbReference type="ARBA" id="ARBA00023015"/>
    </source>
</evidence>
<dbReference type="SUPFAM" id="SSF88659">
    <property type="entry name" value="Sigma3 and sigma4 domains of RNA polymerase sigma factors"/>
    <property type="match status" value="1"/>
</dbReference>
<organism evidence="10 11">
    <name type="scientific">Symbiobacterium terraclitae</name>
    <dbReference type="NCBI Taxonomy" id="557451"/>
    <lineage>
        <taxon>Bacteria</taxon>
        <taxon>Bacillati</taxon>
        <taxon>Bacillota</taxon>
        <taxon>Clostridia</taxon>
        <taxon>Eubacteriales</taxon>
        <taxon>Symbiobacteriaceae</taxon>
        <taxon>Symbiobacterium</taxon>
    </lineage>
</organism>
<keyword evidence="3 6" id="KW-0731">Sigma factor</keyword>
<keyword evidence="4 6" id="KW-0238">DNA-binding</keyword>
<dbReference type="InterPro" id="IPR014284">
    <property type="entry name" value="RNA_pol_sigma-70_dom"/>
</dbReference>
<evidence type="ECO:0000256" key="1">
    <source>
        <dbReference type="ARBA" id="ARBA00010641"/>
    </source>
</evidence>
<evidence type="ECO:0000256" key="4">
    <source>
        <dbReference type="ARBA" id="ARBA00023125"/>
    </source>
</evidence>
<dbReference type="NCBIfam" id="TIGR02937">
    <property type="entry name" value="sigma70-ECF"/>
    <property type="match status" value="1"/>
</dbReference>
<evidence type="ECO:0000256" key="3">
    <source>
        <dbReference type="ARBA" id="ARBA00023082"/>
    </source>
</evidence>
<feature type="domain" description="RNA polymerase sigma-70 region 2" evidence="8">
    <location>
        <begin position="70"/>
        <end position="138"/>
    </location>
</feature>
<protein>
    <recommendedName>
        <fullName evidence="6">RNA polymerase sigma factor</fullName>
    </recommendedName>
</protein>
<dbReference type="InterPro" id="IPR007627">
    <property type="entry name" value="RNA_pol_sigma70_r2"/>
</dbReference>
<dbReference type="InterPro" id="IPR039425">
    <property type="entry name" value="RNA_pol_sigma-70-like"/>
</dbReference>
<comment type="similarity">
    <text evidence="1 6">Belongs to the sigma-70 factor family. ECF subfamily.</text>
</comment>
<gene>
    <name evidence="10" type="ORF">J2Z79_002170</name>
</gene>
<dbReference type="SUPFAM" id="SSF88946">
    <property type="entry name" value="Sigma2 domain of RNA polymerase sigma factors"/>
    <property type="match status" value="1"/>
</dbReference>
<dbReference type="Gene3D" id="1.10.1740.10">
    <property type="match status" value="1"/>
</dbReference>
<dbReference type="InterPro" id="IPR000838">
    <property type="entry name" value="RNA_pol_sigma70_ECF_CS"/>
</dbReference>
<accession>A0ABS4JT99</accession>
<evidence type="ECO:0000259" key="8">
    <source>
        <dbReference type="Pfam" id="PF04542"/>
    </source>
</evidence>
<dbReference type="PANTHER" id="PTHR43133">
    <property type="entry name" value="RNA POLYMERASE ECF-TYPE SIGMA FACTO"/>
    <property type="match status" value="1"/>
</dbReference>
<dbReference type="InterPro" id="IPR013325">
    <property type="entry name" value="RNA_pol_sigma_r2"/>
</dbReference>
<feature type="domain" description="RNA polymerase sigma factor 70 region 4 type 2" evidence="9">
    <location>
        <begin position="173"/>
        <end position="225"/>
    </location>
</feature>
<dbReference type="InterPro" id="IPR013324">
    <property type="entry name" value="RNA_pol_sigma_r3/r4-like"/>
</dbReference>
<dbReference type="CDD" id="cd06171">
    <property type="entry name" value="Sigma70_r4"/>
    <property type="match status" value="1"/>
</dbReference>
<dbReference type="PROSITE" id="PS01063">
    <property type="entry name" value="SIGMA70_ECF"/>
    <property type="match status" value="1"/>
</dbReference>
<evidence type="ECO:0000259" key="9">
    <source>
        <dbReference type="Pfam" id="PF08281"/>
    </source>
</evidence>
<dbReference type="Pfam" id="PF08281">
    <property type="entry name" value="Sigma70_r4_2"/>
    <property type="match status" value="1"/>
</dbReference>
<evidence type="ECO:0000256" key="5">
    <source>
        <dbReference type="ARBA" id="ARBA00023163"/>
    </source>
</evidence>
<name>A0ABS4JT99_9FIRM</name>
<keyword evidence="2 6" id="KW-0805">Transcription regulation</keyword>
<dbReference type="NCBIfam" id="NF006930">
    <property type="entry name" value="PRK09415.1"/>
    <property type="match status" value="1"/>
</dbReference>
<feature type="region of interest" description="Disordered" evidence="7">
    <location>
        <begin position="1"/>
        <end position="21"/>
    </location>
</feature>
<proteinExistence type="inferred from homology"/>
<dbReference type="Pfam" id="PF04542">
    <property type="entry name" value="Sigma70_r2"/>
    <property type="match status" value="1"/>
</dbReference>
<reference evidence="10 11" key="1">
    <citation type="submission" date="2021-03" db="EMBL/GenBank/DDBJ databases">
        <title>Genomic Encyclopedia of Type Strains, Phase IV (KMG-IV): sequencing the most valuable type-strain genomes for metagenomic binning, comparative biology and taxonomic classification.</title>
        <authorList>
            <person name="Goeker M."/>
        </authorList>
    </citation>
    <scope>NUCLEOTIDE SEQUENCE [LARGE SCALE GENOMIC DNA]</scope>
    <source>
        <strain evidence="10 11">DSM 27138</strain>
    </source>
</reference>
<dbReference type="PANTHER" id="PTHR43133:SF60">
    <property type="entry name" value="RNA POLYMERASE SIGMA FACTOR SIGV"/>
    <property type="match status" value="1"/>
</dbReference>
<dbReference type="Gene3D" id="1.10.10.10">
    <property type="entry name" value="Winged helix-like DNA-binding domain superfamily/Winged helix DNA-binding domain"/>
    <property type="match status" value="1"/>
</dbReference>
<keyword evidence="11" id="KW-1185">Reference proteome</keyword>
<comment type="caution">
    <text evidence="10">The sequence shown here is derived from an EMBL/GenBank/DDBJ whole genome shotgun (WGS) entry which is preliminary data.</text>
</comment>
<keyword evidence="5 6" id="KW-0804">Transcription</keyword>
<dbReference type="InterPro" id="IPR036388">
    <property type="entry name" value="WH-like_DNA-bd_sf"/>
</dbReference>
<evidence type="ECO:0000313" key="10">
    <source>
        <dbReference type="EMBL" id="MBP2018755.1"/>
    </source>
</evidence>
<feature type="region of interest" description="Disordered" evidence="7">
    <location>
        <begin position="39"/>
        <end position="62"/>
    </location>
</feature>
<evidence type="ECO:0000256" key="7">
    <source>
        <dbReference type="SAM" id="MobiDB-lite"/>
    </source>
</evidence>
<sequence>MIETIVERETGHPHAHVSHGERLVPAGARQLHGVNLRQTGDTTHAKGDASMSQTDRAAPPADRSAAIDRLMREYGTKVLHLAYYYLKDRHLAEDVAQEVFIKAYRNWDSFRGESSAYTWLYRITVNLCRDKARSAWWRRLLPTDDPRAAGTEVEPDATGTDPEEAAVLSDERDRLMAYVMQLSEPYREVVILYYYHDLTTVEIAEVTGQNENTIKTRLFRARAMLKQMLQKGGVAR</sequence>
<dbReference type="InterPro" id="IPR013249">
    <property type="entry name" value="RNA_pol_sigma70_r4_t2"/>
</dbReference>
<evidence type="ECO:0000256" key="6">
    <source>
        <dbReference type="RuleBase" id="RU000716"/>
    </source>
</evidence>